<dbReference type="InterPro" id="IPR001128">
    <property type="entry name" value="Cyt_P450"/>
</dbReference>
<evidence type="ECO:0000256" key="8">
    <source>
        <dbReference type="PIRSR" id="PIRSR602401-1"/>
    </source>
</evidence>
<protein>
    <recommendedName>
        <fullName evidence="11">Cytochrome P450 301a1, mitochondrial</fullName>
    </recommendedName>
</protein>
<dbReference type="InterPro" id="IPR050479">
    <property type="entry name" value="CYP11_CYP27_families"/>
</dbReference>
<dbReference type="Proteomes" id="UP000594454">
    <property type="component" value="Chromosome 1"/>
</dbReference>
<evidence type="ECO:0000313" key="10">
    <source>
        <dbReference type="Proteomes" id="UP000594454"/>
    </source>
</evidence>
<evidence type="ECO:0000313" key="9">
    <source>
        <dbReference type="EMBL" id="CAD7077636.1"/>
    </source>
</evidence>
<proteinExistence type="inferred from homology"/>
<dbReference type="FunCoup" id="A0A7R8YPQ5">
    <property type="interactions" value="30"/>
</dbReference>
<dbReference type="Pfam" id="PF00067">
    <property type="entry name" value="p450"/>
    <property type="match status" value="1"/>
</dbReference>
<dbReference type="OMA" id="HEPLEYA"/>
<dbReference type="PRINTS" id="PR00385">
    <property type="entry name" value="P450"/>
</dbReference>
<comment type="similarity">
    <text evidence="2">Belongs to the cytochrome P450 family.</text>
</comment>
<keyword evidence="7" id="KW-0503">Monooxygenase</keyword>
<keyword evidence="10" id="KW-1185">Reference proteome</keyword>
<dbReference type="InterPro" id="IPR036396">
    <property type="entry name" value="Cyt_P450_sf"/>
</dbReference>
<evidence type="ECO:0008006" key="11">
    <source>
        <dbReference type="Google" id="ProtNLM"/>
    </source>
</evidence>
<dbReference type="EMBL" id="LR899009">
    <property type="protein sequence ID" value="CAD7077636.1"/>
    <property type="molecule type" value="Genomic_DNA"/>
</dbReference>
<dbReference type="PANTHER" id="PTHR24279:SF120">
    <property type="entry name" value="CYTOCHROME P450"/>
    <property type="match status" value="1"/>
</dbReference>
<comment type="cofactor">
    <cofactor evidence="1 8">
        <name>heme</name>
        <dbReference type="ChEBI" id="CHEBI:30413"/>
    </cofactor>
</comment>
<dbReference type="PRINTS" id="PR00463">
    <property type="entry name" value="EP450I"/>
</dbReference>
<organism evidence="9 10">
    <name type="scientific">Hermetia illucens</name>
    <name type="common">Black soldier fly</name>
    <dbReference type="NCBI Taxonomy" id="343691"/>
    <lineage>
        <taxon>Eukaryota</taxon>
        <taxon>Metazoa</taxon>
        <taxon>Ecdysozoa</taxon>
        <taxon>Arthropoda</taxon>
        <taxon>Hexapoda</taxon>
        <taxon>Insecta</taxon>
        <taxon>Pterygota</taxon>
        <taxon>Neoptera</taxon>
        <taxon>Endopterygota</taxon>
        <taxon>Diptera</taxon>
        <taxon>Brachycera</taxon>
        <taxon>Stratiomyomorpha</taxon>
        <taxon>Stratiomyidae</taxon>
        <taxon>Hermetiinae</taxon>
        <taxon>Hermetia</taxon>
    </lineage>
</organism>
<evidence type="ECO:0000256" key="3">
    <source>
        <dbReference type="ARBA" id="ARBA00022617"/>
    </source>
</evidence>
<evidence type="ECO:0000256" key="4">
    <source>
        <dbReference type="ARBA" id="ARBA00022723"/>
    </source>
</evidence>
<dbReference type="FunFam" id="1.10.630.10:FF:000006">
    <property type="entry name" value="Cytochrome P450 302a1, mitochondrial"/>
    <property type="match status" value="1"/>
</dbReference>
<dbReference type="OrthoDB" id="3945418at2759"/>
<dbReference type="GO" id="GO:0004497">
    <property type="term" value="F:monooxygenase activity"/>
    <property type="evidence" value="ECO:0007669"/>
    <property type="project" value="UniProtKB-KW"/>
</dbReference>
<name>A0A7R8YPQ5_HERIL</name>
<dbReference type="InParanoid" id="A0A7R8YPQ5"/>
<dbReference type="Gene3D" id="1.10.630.10">
    <property type="entry name" value="Cytochrome P450"/>
    <property type="match status" value="1"/>
</dbReference>
<evidence type="ECO:0000256" key="5">
    <source>
        <dbReference type="ARBA" id="ARBA00023002"/>
    </source>
</evidence>
<evidence type="ECO:0000256" key="7">
    <source>
        <dbReference type="ARBA" id="ARBA00023033"/>
    </source>
</evidence>
<gene>
    <name evidence="9" type="ORF">HERILL_LOCUS966</name>
</gene>
<keyword evidence="6 8" id="KW-0408">Iron</keyword>
<accession>A0A7R8YPQ5</accession>
<dbReference type="CDD" id="cd11054">
    <property type="entry name" value="CYP24A1-like"/>
    <property type="match status" value="1"/>
</dbReference>
<dbReference type="SUPFAM" id="SSF48264">
    <property type="entry name" value="Cytochrome P450"/>
    <property type="match status" value="1"/>
</dbReference>
<dbReference type="AlphaFoldDB" id="A0A7R8YPQ5"/>
<keyword evidence="5" id="KW-0560">Oxidoreductase</keyword>
<reference evidence="9 10" key="1">
    <citation type="submission" date="2020-11" db="EMBL/GenBank/DDBJ databases">
        <authorList>
            <person name="Wallbank WR R."/>
            <person name="Pardo Diaz C."/>
            <person name="Kozak K."/>
            <person name="Martin S."/>
            <person name="Jiggins C."/>
            <person name="Moest M."/>
            <person name="Warren A I."/>
            <person name="Generalovic N T."/>
            <person name="Byers J.R.P. K."/>
            <person name="Montejo-Kovacevich G."/>
            <person name="Yen C E."/>
        </authorList>
    </citation>
    <scope>NUCLEOTIDE SEQUENCE [LARGE SCALE GENOMIC DNA]</scope>
</reference>
<evidence type="ECO:0000256" key="2">
    <source>
        <dbReference type="ARBA" id="ARBA00010617"/>
    </source>
</evidence>
<dbReference type="GO" id="GO:0005506">
    <property type="term" value="F:iron ion binding"/>
    <property type="evidence" value="ECO:0007669"/>
    <property type="project" value="InterPro"/>
</dbReference>
<dbReference type="GO" id="GO:0016705">
    <property type="term" value="F:oxidoreductase activity, acting on paired donors, with incorporation or reduction of molecular oxygen"/>
    <property type="evidence" value="ECO:0007669"/>
    <property type="project" value="InterPro"/>
</dbReference>
<evidence type="ECO:0000256" key="6">
    <source>
        <dbReference type="ARBA" id="ARBA00023004"/>
    </source>
</evidence>
<keyword evidence="4 8" id="KW-0479">Metal-binding</keyword>
<dbReference type="PANTHER" id="PTHR24279">
    <property type="entry name" value="CYTOCHROME P450"/>
    <property type="match status" value="1"/>
</dbReference>
<dbReference type="InterPro" id="IPR002401">
    <property type="entry name" value="Cyt_P450_E_grp-I"/>
</dbReference>
<keyword evidence="3 8" id="KW-0349">Heme</keyword>
<evidence type="ECO:0000256" key="1">
    <source>
        <dbReference type="ARBA" id="ARBA00001971"/>
    </source>
</evidence>
<dbReference type="GO" id="GO:0020037">
    <property type="term" value="F:heme binding"/>
    <property type="evidence" value="ECO:0007669"/>
    <property type="project" value="InterPro"/>
</dbReference>
<feature type="binding site" description="axial binding residue" evidence="8">
    <location>
        <position position="486"/>
    </location>
    <ligand>
        <name>heme</name>
        <dbReference type="ChEBI" id="CHEBI:30413"/>
    </ligand>
    <ligandPart>
        <name>Fe</name>
        <dbReference type="ChEBI" id="CHEBI:18248"/>
    </ligandPart>
</feature>
<sequence>MKSAKSVNRVCEFLSSRVSASGPVWSIQIGSYSTCPHAANALSAESAMEELSNALPYSAVPGPKPIPILGNAWRLFPVIGHYAISDVAKISYQLYEEYGRIAKLGGLMGRPDLLFVYDADEIEKCYRNEGVTPFRPSMPSLVKYKSVVRKDFFGELPGVVGVHGEQWREFRSRVQKPILQLSTVRRYLAPLEEVTEDFLERCQQLLDENSELPDDFDNEIHKWSLECIGRVALDTRLGCLEPNLAPDSEPQQIIDAAKYALRNVATLELKAPYWRYFPTPLWTRYVNNMNFFVDVCMKYIGAATQRMKSGSRTTNGEPSLLEKVITSEKNEKIATIMALDLILVGIDTISMAVCSILYQLATRPELQHKVHEELVRVLPDPKTPLTIPLLDQMHYLRAFIKEVFRTYSTVIGNGRTLQEDTLICGYRIPKGIQVVFPTIVTGNMEEYVTDAATFRPERWLKPNQGGVEGKLHPFASLPYGYGARMCLGRRFADLEMQILLAKLLRNYKLEFHHEPLKYAVTFMYAPDGPLKFKMLKI</sequence>